<feature type="transmembrane region" description="Helical" evidence="1">
    <location>
        <begin position="35"/>
        <end position="51"/>
    </location>
</feature>
<reference evidence="2 3" key="1">
    <citation type="journal article" date="2016" name="BMC Genomics">
        <title>Genomic analysis of the nitrate-respiring Sphingopyxis granuli (formerly Sphingomonas macrogoltabida) strain TFA.</title>
        <authorList>
            <person name="Garcia-Romero I."/>
            <person name="Perez-Pulido A.J."/>
            <person name="Gonzalez-Flores Y.E."/>
            <person name="Reyes-Ramirez F."/>
            <person name="Santero E."/>
            <person name="Floriano B."/>
        </authorList>
    </citation>
    <scope>NUCLEOTIDE SEQUENCE [LARGE SCALE GENOMIC DNA]</scope>
    <source>
        <strain evidence="2 3">TFA</strain>
    </source>
</reference>
<dbReference type="Proteomes" id="UP000058599">
    <property type="component" value="Chromosome"/>
</dbReference>
<dbReference type="PANTHER" id="PTHR28008">
    <property type="entry name" value="DOMAIN PROTEIN, PUTATIVE (AFU_ORTHOLOGUE AFUA_3G10980)-RELATED"/>
    <property type="match status" value="1"/>
</dbReference>
<organism evidence="2 3">
    <name type="scientific">Sphingopyxis granuli</name>
    <dbReference type="NCBI Taxonomy" id="267128"/>
    <lineage>
        <taxon>Bacteria</taxon>
        <taxon>Pseudomonadati</taxon>
        <taxon>Pseudomonadota</taxon>
        <taxon>Alphaproteobacteria</taxon>
        <taxon>Sphingomonadales</taxon>
        <taxon>Sphingomonadaceae</taxon>
        <taxon>Sphingopyxis</taxon>
    </lineage>
</organism>
<proteinExistence type="predicted"/>
<evidence type="ECO:0000313" key="3">
    <source>
        <dbReference type="Proteomes" id="UP000058599"/>
    </source>
</evidence>
<gene>
    <name evidence="2" type="ORF">SGRAN_2340</name>
</gene>
<feature type="transmembrane region" description="Helical" evidence="1">
    <location>
        <begin position="7"/>
        <end position="23"/>
    </location>
</feature>
<dbReference type="NCBIfam" id="NF037970">
    <property type="entry name" value="vanZ_1"/>
    <property type="match status" value="1"/>
</dbReference>
<sequence length="115" mass="13154">MDRLFRLFFWLALLVTLWFAWSPQPPMLIESDKSQHMLAFVVLTLLFFLAYPAVRWFWILAALAALGALIEFVQSVPTLHRDGDIGDWYADLAAIALTIALCVAVRKFARRERAG</sequence>
<evidence type="ECO:0000313" key="2">
    <source>
        <dbReference type="EMBL" id="AMG74704.1"/>
    </source>
</evidence>
<protein>
    <recommendedName>
        <fullName evidence="4">VanZ family protein</fullName>
    </recommendedName>
</protein>
<dbReference type="EMBL" id="CP012199">
    <property type="protein sequence ID" value="AMG74704.1"/>
    <property type="molecule type" value="Genomic_DNA"/>
</dbReference>
<feature type="transmembrane region" description="Helical" evidence="1">
    <location>
        <begin position="56"/>
        <end position="76"/>
    </location>
</feature>
<dbReference type="RefSeq" id="WP_148650861.1">
    <property type="nucleotide sequence ID" value="NZ_CP012199.1"/>
</dbReference>
<evidence type="ECO:0000256" key="1">
    <source>
        <dbReference type="SAM" id="Phobius"/>
    </source>
</evidence>
<evidence type="ECO:0008006" key="4">
    <source>
        <dbReference type="Google" id="ProtNLM"/>
    </source>
</evidence>
<keyword evidence="3" id="KW-1185">Reference proteome</keyword>
<dbReference type="KEGG" id="sgi:SGRAN_2340"/>
<dbReference type="PANTHER" id="PTHR28008:SF1">
    <property type="entry name" value="DOMAIN PROTEIN, PUTATIVE (AFU_ORTHOLOGUE AFUA_3G10980)-RELATED"/>
    <property type="match status" value="1"/>
</dbReference>
<keyword evidence="1" id="KW-1133">Transmembrane helix</keyword>
<dbReference type="AlphaFoldDB" id="A0AA86GMA2"/>
<name>A0AA86GMA2_9SPHN</name>
<accession>A0AA86GMA2</accession>
<keyword evidence="1" id="KW-0812">Transmembrane</keyword>
<keyword evidence="1" id="KW-0472">Membrane</keyword>
<feature type="transmembrane region" description="Helical" evidence="1">
    <location>
        <begin position="88"/>
        <end position="109"/>
    </location>
</feature>